<sequence>MPLNNKRLIERARKAGKASGKARHNRTVLRNKGLVLAYRYFTDDSISKEDSIRAHTFLLSIKAGANLPEGVPLLVHLANAVNISKDRLQRILREAAKNA</sequence>
<dbReference type="AlphaFoldDB" id="A0A1I4EUH1"/>
<name>A0A1I4EUH1_9PROT</name>
<protein>
    <submittedName>
        <fullName evidence="1">Uncharacterized protein</fullName>
    </submittedName>
</protein>
<evidence type="ECO:0000313" key="1">
    <source>
        <dbReference type="EMBL" id="SFL07791.1"/>
    </source>
</evidence>
<evidence type="ECO:0000313" key="2">
    <source>
        <dbReference type="Proteomes" id="UP000199533"/>
    </source>
</evidence>
<gene>
    <name evidence="1" type="ORF">SAMN05216302_10307</name>
</gene>
<dbReference type="STRING" id="52441.SAMN05216302_10307"/>
<accession>A0A1I4EUH1</accession>
<dbReference type="EMBL" id="FOSP01000030">
    <property type="protein sequence ID" value="SFL07791.1"/>
    <property type="molecule type" value="Genomic_DNA"/>
</dbReference>
<reference evidence="2" key="1">
    <citation type="submission" date="2016-10" db="EMBL/GenBank/DDBJ databases">
        <authorList>
            <person name="Varghese N."/>
            <person name="Submissions S."/>
        </authorList>
    </citation>
    <scope>NUCLEOTIDE SEQUENCE [LARGE SCALE GENOMIC DNA]</scope>
    <source>
        <strain evidence="2">Nm69</strain>
    </source>
</reference>
<dbReference type="RefSeq" id="WP_090701840.1">
    <property type="nucleotide sequence ID" value="NZ_FOSP01000030.1"/>
</dbReference>
<dbReference type="Proteomes" id="UP000199533">
    <property type="component" value="Unassembled WGS sequence"/>
</dbReference>
<organism evidence="1 2">
    <name type="scientific">Nitrosomonas aestuarii</name>
    <dbReference type="NCBI Taxonomy" id="52441"/>
    <lineage>
        <taxon>Bacteria</taxon>
        <taxon>Pseudomonadati</taxon>
        <taxon>Pseudomonadota</taxon>
        <taxon>Betaproteobacteria</taxon>
        <taxon>Nitrosomonadales</taxon>
        <taxon>Nitrosomonadaceae</taxon>
        <taxon>Nitrosomonas</taxon>
    </lineage>
</organism>
<proteinExistence type="predicted"/>
<keyword evidence="2" id="KW-1185">Reference proteome</keyword>